<dbReference type="InterPro" id="IPR028002">
    <property type="entry name" value="Myb_DNA-bind_5"/>
</dbReference>
<comment type="subunit">
    <text evidence="1">Self-associates forming complexes of several hundred monomers.</text>
</comment>
<comment type="function">
    <text evidence="5">Involved in transvection phenomena (= synapsis-dependent gene expression), where the synaptic pairing of chromosomes carrying genes with which zeste interacts influences the expression of these genes. Zeste binds to DNA and stimulates transcription from a nearby promoter.</text>
</comment>
<evidence type="ECO:0000256" key="5">
    <source>
        <dbReference type="ARBA" id="ARBA00025466"/>
    </source>
</evidence>
<organism evidence="7 8">
    <name type="scientific">Zophobas morio</name>
    <dbReference type="NCBI Taxonomy" id="2755281"/>
    <lineage>
        <taxon>Eukaryota</taxon>
        <taxon>Metazoa</taxon>
        <taxon>Ecdysozoa</taxon>
        <taxon>Arthropoda</taxon>
        <taxon>Hexapoda</taxon>
        <taxon>Insecta</taxon>
        <taxon>Pterygota</taxon>
        <taxon>Neoptera</taxon>
        <taxon>Endopterygota</taxon>
        <taxon>Coleoptera</taxon>
        <taxon>Polyphaga</taxon>
        <taxon>Cucujiformia</taxon>
        <taxon>Tenebrionidae</taxon>
        <taxon>Zophobas</taxon>
    </lineage>
</organism>
<comment type="caution">
    <text evidence="7">The sequence shown here is derived from an EMBL/GenBank/DDBJ whole genome shotgun (WGS) entry which is preliminary data.</text>
</comment>
<dbReference type="AlphaFoldDB" id="A0AA38MN99"/>
<dbReference type="Proteomes" id="UP001168821">
    <property type="component" value="Unassembled WGS sequence"/>
</dbReference>
<keyword evidence="8" id="KW-1185">Reference proteome</keyword>
<gene>
    <name evidence="7" type="ORF">Zmor_006119</name>
</gene>
<dbReference type="EMBL" id="JALNTZ010000002">
    <property type="protein sequence ID" value="KAJ3661732.1"/>
    <property type="molecule type" value="Genomic_DNA"/>
</dbReference>
<keyword evidence="3" id="KW-0805">Transcription regulation</keyword>
<evidence type="ECO:0000256" key="4">
    <source>
        <dbReference type="ARBA" id="ARBA00023163"/>
    </source>
</evidence>
<protein>
    <recommendedName>
        <fullName evidence="2">Regulatory protein zeste</fullName>
    </recommendedName>
</protein>
<evidence type="ECO:0000313" key="7">
    <source>
        <dbReference type="EMBL" id="KAJ3661732.1"/>
    </source>
</evidence>
<keyword evidence="4" id="KW-0804">Transcription</keyword>
<sequence length="99" mass="11370">MEKRKSVQRITQQQLELYVEELEGNVDFRAQKFVADKPDLLEKIWEGLVAKLNSVGGPQKSVQQCREVCVINRQRISVGLRHDFSGDALHRRDSVAGHR</sequence>
<feature type="domain" description="Myb/SANT-like DNA-binding" evidence="6">
    <location>
        <begin position="8"/>
        <end position="66"/>
    </location>
</feature>
<accession>A0AA38MN99</accession>
<name>A0AA38MN99_9CUCU</name>
<proteinExistence type="predicted"/>
<dbReference type="Pfam" id="PF13873">
    <property type="entry name" value="Myb_DNA-bind_5"/>
    <property type="match status" value="1"/>
</dbReference>
<evidence type="ECO:0000256" key="2">
    <source>
        <dbReference type="ARBA" id="ARBA00016807"/>
    </source>
</evidence>
<evidence type="ECO:0000259" key="6">
    <source>
        <dbReference type="Pfam" id="PF13873"/>
    </source>
</evidence>
<reference evidence="7" key="1">
    <citation type="journal article" date="2023" name="G3 (Bethesda)">
        <title>Whole genome assemblies of Zophobas morio and Tenebrio molitor.</title>
        <authorList>
            <person name="Kaur S."/>
            <person name="Stinson S.A."/>
            <person name="diCenzo G.C."/>
        </authorList>
    </citation>
    <scope>NUCLEOTIDE SEQUENCE</scope>
    <source>
        <strain evidence="7">QUZm001</strain>
    </source>
</reference>
<evidence type="ECO:0000313" key="8">
    <source>
        <dbReference type="Proteomes" id="UP001168821"/>
    </source>
</evidence>
<evidence type="ECO:0000256" key="3">
    <source>
        <dbReference type="ARBA" id="ARBA00023015"/>
    </source>
</evidence>
<evidence type="ECO:0000256" key="1">
    <source>
        <dbReference type="ARBA" id="ARBA00011764"/>
    </source>
</evidence>